<dbReference type="CDD" id="cd14275">
    <property type="entry name" value="UBA_EF-Ts"/>
    <property type="match status" value="1"/>
</dbReference>
<feature type="domain" description="Translation elongation factor EFTs/EF1B dimerisation" evidence="9">
    <location>
        <begin position="73"/>
        <end position="274"/>
    </location>
</feature>
<dbReference type="Gene3D" id="1.10.286.20">
    <property type="match status" value="1"/>
</dbReference>
<protein>
    <recommendedName>
        <fullName evidence="2 6">Elongation factor Ts</fullName>
        <shortName evidence="6">EF-Ts</shortName>
    </recommendedName>
</protein>
<name>A0A1G9LFG5_9FIRM</name>
<dbReference type="Gene3D" id="3.30.479.20">
    <property type="entry name" value="Elongation factor Ts, dimerisation domain"/>
    <property type="match status" value="2"/>
</dbReference>
<keyword evidence="3 6" id="KW-0251">Elongation factor</keyword>
<proteinExistence type="inferred from homology"/>
<dbReference type="PROSITE" id="PS01126">
    <property type="entry name" value="EF_TS_1"/>
    <property type="match status" value="1"/>
</dbReference>
<dbReference type="GO" id="GO:0003746">
    <property type="term" value="F:translation elongation factor activity"/>
    <property type="evidence" value="ECO:0007669"/>
    <property type="project" value="UniProtKB-UniRule"/>
</dbReference>
<dbReference type="EMBL" id="FNGO01000006">
    <property type="protein sequence ID" value="SDL60739.1"/>
    <property type="molecule type" value="Genomic_DNA"/>
</dbReference>
<evidence type="ECO:0000256" key="7">
    <source>
        <dbReference type="RuleBase" id="RU000642"/>
    </source>
</evidence>
<evidence type="ECO:0000256" key="6">
    <source>
        <dbReference type="HAMAP-Rule" id="MF_00050"/>
    </source>
</evidence>
<reference evidence="10 11" key="1">
    <citation type="submission" date="2016-10" db="EMBL/GenBank/DDBJ databases">
        <authorList>
            <person name="de Groot N.N."/>
        </authorList>
    </citation>
    <scope>NUCLEOTIDE SEQUENCE [LARGE SCALE GENOMIC DNA]</scope>
    <source>
        <strain evidence="10 11">SLAS-1</strain>
    </source>
</reference>
<dbReference type="InterPro" id="IPR009060">
    <property type="entry name" value="UBA-like_sf"/>
</dbReference>
<comment type="similarity">
    <text evidence="1 6 7">Belongs to the EF-Ts family.</text>
</comment>
<accession>A0A1G9LFG5</accession>
<evidence type="ECO:0000313" key="11">
    <source>
        <dbReference type="Proteomes" id="UP000199476"/>
    </source>
</evidence>
<dbReference type="Gene3D" id="1.10.8.10">
    <property type="entry name" value="DNA helicase RuvA subunit, C-terminal domain"/>
    <property type="match status" value="1"/>
</dbReference>
<evidence type="ECO:0000256" key="4">
    <source>
        <dbReference type="ARBA" id="ARBA00022917"/>
    </source>
</evidence>
<dbReference type="SUPFAM" id="SSF54713">
    <property type="entry name" value="Elongation factor Ts (EF-Ts), dimerisation domain"/>
    <property type="match status" value="2"/>
</dbReference>
<keyword evidence="4 6" id="KW-0648">Protein biosynthesis</keyword>
<sequence length="294" mass="33273">MADFGMDEIKKLRERTGAGVMDCKEALQEKDGEIEAAIDYLREKGMAEAASRDKVAAEGLVEVEVAEDKKTGLVCEVNSETDFVARNDEFVELVEELSGQLFESSACEVADFLEEDWDEELTVDEKIREVAASMGENIRLRRFERIETDGFLVGYLHQGGQIGTLVEVSGEEDLQAAKNIAMHIAASAPKYIDRDEVAEEDIEREKKVYREQMINEGKPEHIIDDIVEGKIDKFYTQICLLEQEYVRDPDMNVAEYLEEAGLEVENFVRYEVGEGLDTDDEDFAEEVKAQVEDK</sequence>
<dbReference type="PANTHER" id="PTHR11741">
    <property type="entry name" value="ELONGATION FACTOR TS"/>
    <property type="match status" value="1"/>
</dbReference>
<dbReference type="InterPro" id="IPR001816">
    <property type="entry name" value="Transl_elong_EFTs/EF1B"/>
</dbReference>
<dbReference type="PANTHER" id="PTHR11741:SF0">
    <property type="entry name" value="ELONGATION FACTOR TS, MITOCHONDRIAL"/>
    <property type="match status" value="1"/>
</dbReference>
<dbReference type="InterPro" id="IPR014039">
    <property type="entry name" value="Transl_elong_EFTs/EF1B_dimer"/>
</dbReference>
<comment type="subcellular location">
    <subcellularLocation>
        <location evidence="6 8">Cytoplasm</location>
    </subcellularLocation>
</comment>
<comment type="function">
    <text evidence="5 6 7">Associates with the EF-Tu.GDP complex and induces the exchange of GDP to GTP. It remains bound to the aminoacyl-tRNA.EF-Tu.GTP complex up to the GTP hydrolysis stage on the ribosome.</text>
</comment>
<evidence type="ECO:0000313" key="10">
    <source>
        <dbReference type="EMBL" id="SDL60739.1"/>
    </source>
</evidence>
<dbReference type="STRING" id="321763.SAMN04488692_10647"/>
<dbReference type="InterPro" id="IPR036402">
    <property type="entry name" value="EF-Ts_dimer_sf"/>
</dbReference>
<evidence type="ECO:0000256" key="3">
    <source>
        <dbReference type="ARBA" id="ARBA00022768"/>
    </source>
</evidence>
<dbReference type="Pfam" id="PF00889">
    <property type="entry name" value="EF_TS"/>
    <property type="match status" value="1"/>
</dbReference>
<keyword evidence="6" id="KW-0963">Cytoplasm</keyword>
<evidence type="ECO:0000259" key="9">
    <source>
        <dbReference type="Pfam" id="PF00889"/>
    </source>
</evidence>
<feature type="region of interest" description="Involved in Mg(2+) ion dislocation from EF-Tu" evidence="6">
    <location>
        <begin position="81"/>
        <end position="84"/>
    </location>
</feature>
<dbReference type="RefSeq" id="WP_234985507.1">
    <property type="nucleotide sequence ID" value="NZ_FNGO01000006.1"/>
</dbReference>
<evidence type="ECO:0000256" key="2">
    <source>
        <dbReference type="ARBA" id="ARBA00016956"/>
    </source>
</evidence>
<organism evidence="10 11">
    <name type="scientific">Halarsenatibacter silvermanii</name>
    <dbReference type="NCBI Taxonomy" id="321763"/>
    <lineage>
        <taxon>Bacteria</taxon>
        <taxon>Bacillati</taxon>
        <taxon>Bacillota</taxon>
        <taxon>Clostridia</taxon>
        <taxon>Halanaerobiales</taxon>
        <taxon>Halarsenatibacteraceae</taxon>
        <taxon>Halarsenatibacter</taxon>
    </lineage>
</organism>
<evidence type="ECO:0000256" key="5">
    <source>
        <dbReference type="ARBA" id="ARBA00025453"/>
    </source>
</evidence>
<dbReference type="AlphaFoldDB" id="A0A1G9LFG5"/>
<dbReference type="SUPFAM" id="SSF46934">
    <property type="entry name" value="UBA-like"/>
    <property type="match status" value="1"/>
</dbReference>
<dbReference type="NCBIfam" id="TIGR00116">
    <property type="entry name" value="tsf"/>
    <property type="match status" value="1"/>
</dbReference>
<dbReference type="HAMAP" id="MF_00050">
    <property type="entry name" value="EF_Ts"/>
    <property type="match status" value="1"/>
</dbReference>
<dbReference type="InterPro" id="IPR018101">
    <property type="entry name" value="Transl_elong_Ts_CS"/>
</dbReference>
<dbReference type="PROSITE" id="PS01127">
    <property type="entry name" value="EF_TS_2"/>
    <property type="match status" value="1"/>
</dbReference>
<evidence type="ECO:0000256" key="8">
    <source>
        <dbReference type="RuleBase" id="RU000643"/>
    </source>
</evidence>
<dbReference type="FunFam" id="1.10.8.10:FF:000001">
    <property type="entry name" value="Elongation factor Ts"/>
    <property type="match status" value="1"/>
</dbReference>
<gene>
    <name evidence="6" type="primary">tsf</name>
    <name evidence="10" type="ORF">SAMN04488692_10647</name>
</gene>
<evidence type="ECO:0000256" key="1">
    <source>
        <dbReference type="ARBA" id="ARBA00005532"/>
    </source>
</evidence>
<dbReference type="GO" id="GO:0005737">
    <property type="term" value="C:cytoplasm"/>
    <property type="evidence" value="ECO:0007669"/>
    <property type="project" value="UniProtKB-SubCell"/>
</dbReference>
<dbReference type="Proteomes" id="UP000199476">
    <property type="component" value="Unassembled WGS sequence"/>
</dbReference>
<keyword evidence="11" id="KW-1185">Reference proteome</keyword>